<dbReference type="EMBL" id="AABL01002295">
    <property type="protein sequence ID" value="EAA18940.1"/>
    <property type="molecule type" value="Genomic_DNA"/>
</dbReference>
<comment type="caution">
    <text evidence="1">The sequence shown here is derived from an EMBL/GenBank/DDBJ whole genome shotgun (WGS) entry which is preliminary data.</text>
</comment>
<dbReference type="AlphaFoldDB" id="Q7RA26"/>
<protein>
    <submittedName>
        <fullName evidence="1">Uncharacterized protein</fullName>
    </submittedName>
</protein>
<sequence length="25" mass="2940">LMPLFGAYLDFLTLSVIKNTGWYIY</sequence>
<proteinExistence type="predicted"/>
<gene>
    <name evidence="1" type="ORF">PY06681</name>
</gene>
<organism evidence="1 2">
    <name type="scientific">Plasmodium yoelii yoelii</name>
    <dbReference type="NCBI Taxonomy" id="73239"/>
    <lineage>
        <taxon>Eukaryota</taxon>
        <taxon>Sar</taxon>
        <taxon>Alveolata</taxon>
        <taxon>Apicomplexa</taxon>
        <taxon>Aconoidasida</taxon>
        <taxon>Haemosporida</taxon>
        <taxon>Plasmodiidae</taxon>
        <taxon>Plasmodium</taxon>
        <taxon>Plasmodium (Vinckeia)</taxon>
    </lineage>
</organism>
<evidence type="ECO:0000313" key="2">
    <source>
        <dbReference type="Proteomes" id="UP000008553"/>
    </source>
</evidence>
<dbReference type="InParanoid" id="Q7RA26"/>
<feature type="non-terminal residue" evidence="1">
    <location>
        <position position="1"/>
    </location>
</feature>
<evidence type="ECO:0000313" key="1">
    <source>
        <dbReference type="EMBL" id="EAA18940.1"/>
    </source>
</evidence>
<dbReference type="Proteomes" id="UP000008553">
    <property type="component" value="Unassembled WGS sequence"/>
</dbReference>
<name>Q7RA26_PLAYO</name>
<keyword evidence="2" id="KW-1185">Reference proteome</keyword>
<accession>Q7RA26</accession>
<dbReference type="PaxDb" id="73239-Q7RA26"/>
<reference evidence="1 2" key="1">
    <citation type="journal article" date="2002" name="Nature">
        <title>Genome sequence and comparative analysis of the model rodent malaria parasite Plasmodium yoelii yoelii.</title>
        <authorList>
            <person name="Carlton J.M."/>
            <person name="Angiuoli S.V."/>
            <person name="Suh B.B."/>
            <person name="Kooij T.W."/>
            <person name="Pertea M."/>
            <person name="Silva J.C."/>
            <person name="Ermolaeva M.D."/>
            <person name="Allen J.E."/>
            <person name="Selengut J.D."/>
            <person name="Koo H.L."/>
            <person name="Peterson J.D."/>
            <person name="Pop M."/>
            <person name="Kosack D.S."/>
            <person name="Shumway M.F."/>
            <person name="Bidwell S.L."/>
            <person name="Shallom S.J."/>
            <person name="van Aken S.E."/>
            <person name="Riedmuller S.B."/>
            <person name="Feldblyum T.V."/>
            <person name="Cho J.K."/>
            <person name="Quackenbush J."/>
            <person name="Sedegah M."/>
            <person name="Shoaibi A."/>
            <person name="Cummings L.M."/>
            <person name="Florens L."/>
            <person name="Yates J.R."/>
            <person name="Raine J.D."/>
            <person name="Sinden R.E."/>
            <person name="Harris M.A."/>
            <person name="Cunningham D.A."/>
            <person name="Preiser P.R."/>
            <person name="Bergman L.W."/>
            <person name="Vaidya A.B."/>
            <person name="van Lin L.H."/>
            <person name="Janse C.J."/>
            <person name="Waters A.P."/>
            <person name="Smith H.O."/>
            <person name="White O.R."/>
            <person name="Salzberg S.L."/>
            <person name="Venter J.C."/>
            <person name="Fraser C.M."/>
            <person name="Hoffman S.L."/>
            <person name="Gardner M.J."/>
            <person name="Carucci D.J."/>
        </authorList>
    </citation>
    <scope>NUCLEOTIDE SEQUENCE [LARGE SCALE GENOMIC DNA]</scope>
    <source>
        <strain evidence="1 2">17XNL</strain>
    </source>
</reference>